<dbReference type="GeneTree" id="ENSGT00940000164226"/>
<dbReference type="PROSITE" id="PS00237">
    <property type="entry name" value="G_PROTEIN_RECEP_F1_1"/>
    <property type="match status" value="1"/>
</dbReference>
<dbReference type="InterPro" id="IPR001933">
    <property type="entry name" value="NPY4_rcpt"/>
</dbReference>
<dbReference type="OrthoDB" id="9046662at2759"/>
<evidence type="ECO:0000256" key="2">
    <source>
        <dbReference type="ARBA" id="ARBA00010663"/>
    </source>
</evidence>
<keyword evidence="8" id="KW-0564">Palmitate</keyword>
<dbReference type="InterPro" id="IPR000611">
    <property type="entry name" value="NPY_rcpt"/>
</dbReference>
<dbReference type="GO" id="GO:0005886">
    <property type="term" value="C:plasma membrane"/>
    <property type="evidence" value="ECO:0007669"/>
    <property type="project" value="UniProtKB-SubCell"/>
</dbReference>
<evidence type="ECO:0000256" key="14">
    <source>
        <dbReference type="RuleBase" id="RU000688"/>
    </source>
</evidence>
<evidence type="ECO:0000256" key="3">
    <source>
        <dbReference type="ARBA" id="ARBA00022475"/>
    </source>
</evidence>
<evidence type="ECO:0000256" key="11">
    <source>
        <dbReference type="ARBA" id="ARBA00023180"/>
    </source>
</evidence>
<comment type="subcellular location">
    <subcellularLocation>
        <location evidence="1">Cell membrane</location>
        <topology evidence="1">Multi-pass membrane protein</topology>
    </subcellularLocation>
</comment>
<accession>A0A3B4E959</accession>
<evidence type="ECO:0000256" key="8">
    <source>
        <dbReference type="ARBA" id="ARBA00023139"/>
    </source>
</evidence>
<comment type="similarity">
    <text evidence="2 14">Belongs to the G-protein coupled receptor 1 family.</text>
</comment>
<protein>
    <recommendedName>
        <fullName evidence="16">G-protein coupled receptors family 1 profile domain-containing protein</fullName>
    </recommendedName>
</protein>
<evidence type="ECO:0000256" key="15">
    <source>
        <dbReference type="SAM" id="Phobius"/>
    </source>
</evidence>
<feature type="transmembrane region" description="Helical" evidence="15">
    <location>
        <begin position="142"/>
        <end position="165"/>
    </location>
</feature>
<evidence type="ECO:0000259" key="16">
    <source>
        <dbReference type="PROSITE" id="PS50262"/>
    </source>
</evidence>
<dbReference type="Pfam" id="PF00001">
    <property type="entry name" value="7tm_1"/>
    <property type="match status" value="1"/>
</dbReference>
<dbReference type="PRINTS" id="PR01012">
    <property type="entry name" value="NRPEPTIDEYR"/>
</dbReference>
<dbReference type="CDD" id="cd15397">
    <property type="entry name" value="7tmA_NPY4R"/>
    <property type="match status" value="1"/>
</dbReference>
<dbReference type="AlphaFoldDB" id="A0A3B4E959"/>
<keyword evidence="13" id="KW-0449">Lipoprotein</keyword>
<feature type="transmembrane region" description="Helical" evidence="15">
    <location>
        <begin position="64"/>
        <end position="89"/>
    </location>
</feature>
<dbReference type="OMA" id="HEAIPSC"/>
<dbReference type="PANTHER" id="PTHR24235:SF25">
    <property type="entry name" value="NEUROPEPTIDE Y RECEPTOR TYPE 4-RELATED"/>
    <property type="match status" value="1"/>
</dbReference>
<dbReference type="SUPFAM" id="SSF81321">
    <property type="entry name" value="Family A G protein-coupled receptor-like"/>
    <property type="match status" value="1"/>
</dbReference>
<evidence type="ECO:0000256" key="6">
    <source>
        <dbReference type="ARBA" id="ARBA00023040"/>
    </source>
</evidence>
<sequence length="376" mass="42433">MEGFYRNSSGDSLEDLDLCPPTLSGTTFLIMAYSAMLAVGLLGNTCLVVVILRQKEMRNVTNIFIANLSCSDILMSILCLPSTIVYTLMDTWILGETLCKLSPFIQCSSITVSTFTMVLIALERHQLIIHPTGWKPAVVHSYLAVAVTWIVACFISLPLLSFNVIHDLHKDNLNLPTNTSVEHIVCIEEWPSRGNRLAYMTSLLMFQYCLPLVLITICYLRIFLRLSRRKDIIERTRDARQRKAKHSKRINVMLASIVAVFALCWLPLIVFNTVFDWNHEAMPVCYNTVFSLCHLTAMASTCVNPIIYGFLNNNFQKELKSLLYQCRCWGAPENYESFPLSTVSTDVTKGSVLSNGSVSINVLQQHQEKESLEINA</sequence>
<feature type="transmembrane region" description="Helical" evidence="15">
    <location>
        <begin position="30"/>
        <end position="52"/>
    </location>
</feature>
<keyword evidence="11" id="KW-0325">Glycoprotein</keyword>
<dbReference type="RefSeq" id="XP_017551868.1">
    <property type="nucleotide sequence ID" value="XM_017696379.2"/>
</dbReference>
<keyword evidence="5 15" id="KW-1133">Transmembrane helix</keyword>
<keyword evidence="4 14" id="KW-0812">Transmembrane</keyword>
<dbReference type="RefSeq" id="XP_037392054.1">
    <property type="nucleotide sequence ID" value="XM_037536157.1"/>
</dbReference>
<evidence type="ECO:0000256" key="9">
    <source>
        <dbReference type="ARBA" id="ARBA00023157"/>
    </source>
</evidence>
<keyword evidence="18" id="KW-1185">Reference proteome</keyword>
<reference evidence="17" key="2">
    <citation type="submission" date="2025-08" db="UniProtKB">
        <authorList>
            <consortium name="Ensembl"/>
        </authorList>
    </citation>
    <scope>IDENTIFICATION</scope>
</reference>
<feature type="transmembrane region" description="Helical" evidence="15">
    <location>
        <begin position="197"/>
        <end position="220"/>
    </location>
</feature>
<feature type="transmembrane region" description="Helical" evidence="15">
    <location>
        <begin position="101"/>
        <end position="122"/>
    </location>
</feature>
<dbReference type="Ensembl" id="ENSPNAT00000021868.2">
    <property type="protein sequence ID" value="ENSPNAP00000032228.1"/>
    <property type="gene ID" value="ENSPNAG00000006422.2"/>
</dbReference>
<evidence type="ECO:0000256" key="7">
    <source>
        <dbReference type="ARBA" id="ARBA00023136"/>
    </source>
</evidence>
<evidence type="ECO:0000256" key="13">
    <source>
        <dbReference type="ARBA" id="ARBA00023288"/>
    </source>
</evidence>
<keyword evidence="10 14" id="KW-0675">Receptor</keyword>
<dbReference type="InterPro" id="IPR017452">
    <property type="entry name" value="GPCR_Rhodpsn_7TM"/>
</dbReference>
<dbReference type="GO" id="GO:0043005">
    <property type="term" value="C:neuron projection"/>
    <property type="evidence" value="ECO:0007669"/>
    <property type="project" value="TreeGrafter"/>
</dbReference>
<evidence type="ECO:0000256" key="12">
    <source>
        <dbReference type="ARBA" id="ARBA00023224"/>
    </source>
</evidence>
<dbReference type="Proteomes" id="UP001501920">
    <property type="component" value="Chromosome 29"/>
</dbReference>
<dbReference type="STRING" id="42514.ENSPNAP00000032228"/>
<keyword evidence="12 14" id="KW-0807">Transducer</keyword>
<keyword evidence="6 14" id="KW-0297">G-protein coupled receptor</keyword>
<dbReference type="FunFam" id="1.20.1070.10:FF:000062">
    <property type="entry name" value="Neuropeptide Y receptor type 1"/>
    <property type="match status" value="1"/>
</dbReference>
<feature type="transmembrane region" description="Helical" evidence="15">
    <location>
        <begin position="250"/>
        <end position="269"/>
    </location>
</feature>
<feature type="transmembrane region" description="Helical" evidence="15">
    <location>
        <begin position="289"/>
        <end position="311"/>
    </location>
</feature>
<evidence type="ECO:0000313" key="17">
    <source>
        <dbReference type="Ensembl" id="ENSPNAP00000032228.1"/>
    </source>
</evidence>
<keyword evidence="7 15" id="KW-0472">Membrane</keyword>
<dbReference type="Gene3D" id="1.20.1070.10">
    <property type="entry name" value="Rhodopsin 7-helix transmembrane proteins"/>
    <property type="match status" value="1"/>
</dbReference>
<feature type="domain" description="G-protein coupled receptors family 1 profile" evidence="16">
    <location>
        <begin position="43"/>
        <end position="308"/>
    </location>
</feature>
<dbReference type="InterPro" id="IPR000276">
    <property type="entry name" value="GPCR_Rhodpsn"/>
</dbReference>
<keyword evidence="3" id="KW-1003">Cell membrane</keyword>
<proteinExistence type="inferred from homology"/>
<evidence type="ECO:0000256" key="4">
    <source>
        <dbReference type="ARBA" id="ARBA00022692"/>
    </source>
</evidence>
<dbReference type="SMART" id="SM01381">
    <property type="entry name" value="7TM_GPCR_Srsx"/>
    <property type="match status" value="1"/>
</dbReference>
<evidence type="ECO:0000256" key="10">
    <source>
        <dbReference type="ARBA" id="ARBA00023170"/>
    </source>
</evidence>
<dbReference type="PRINTS" id="PR00237">
    <property type="entry name" value="GPCRRHODOPSN"/>
</dbReference>
<evidence type="ECO:0000313" key="18">
    <source>
        <dbReference type="Proteomes" id="UP001501920"/>
    </source>
</evidence>
<dbReference type="GO" id="GO:0004983">
    <property type="term" value="F:neuropeptide Y receptor activity"/>
    <property type="evidence" value="ECO:0007669"/>
    <property type="project" value="InterPro"/>
</dbReference>
<dbReference type="GO" id="GO:0042923">
    <property type="term" value="F:neuropeptide binding"/>
    <property type="evidence" value="ECO:0007669"/>
    <property type="project" value="Ensembl"/>
</dbReference>
<keyword evidence="9" id="KW-1015">Disulfide bond</keyword>
<dbReference type="CTD" id="30713"/>
<evidence type="ECO:0000256" key="5">
    <source>
        <dbReference type="ARBA" id="ARBA00022989"/>
    </source>
</evidence>
<dbReference type="GeneID" id="108426703"/>
<organism evidence="17 18">
    <name type="scientific">Pygocentrus nattereri</name>
    <name type="common">Red-bellied piranha</name>
    <dbReference type="NCBI Taxonomy" id="42514"/>
    <lineage>
        <taxon>Eukaryota</taxon>
        <taxon>Metazoa</taxon>
        <taxon>Chordata</taxon>
        <taxon>Craniata</taxon>
        <taxon>Vertebrata</taxon>
        <taxon>Euteleostomi</taxon>
        <taxon>Actinopterygii</taxon>
        <taxon>Neopterygii</taxon>
        <taxon>Teleostei</taxon>
        <taxon>Ostariophysi</taxon>
        <taxon>Characiformes</taxon>
        <taxon>Characoidei</taxon>
        <taxon>Pygocentrus</taxon>
    </lineage>
</organism>
<reference evidence="17 18" key="1">
    <citation type="submission" date="2020-10" db="EMBL/GenBank/DDBJ databases">
        <title>Pygocentrus nattereri (red-bellied piranha) genome, fPygNat1, primary haplotype.</title>
        <authorList>
            <person name="Myers G."/>
            <person name="Meyer A."/>
            <person name="Karagic N."/>
            <person name="Pippel M."/>
            <person name="Winkler S."/>
            <person name="Tracey A."/>
            <person name="Wood J."/>
            <person name="Formenti G."/>
            <person name="Howe K."/>
            <person name="Fedrigo O."/>
            <person name="Jarvis E.D."/>
        </authorList>
    </citation>
    <scope>NUCLEOTIDE SEQUENCE [LARGE SCALE GENOMIC DNA]</scope>
</reference>
<name>A0A3B4E959_PYGNA</name>
<dbReference type="PROSITE" id="PS50262">
    <property type="entry name" value="G_PROTEIN_RECEP_F1_2"/>
    <property type="match status" value="1"/>
</dbReference>
<reference evidence="17" key="3">
    <citation type="submission" date="2025-09" db="UniProtKB">
        <authorList>
            <consortium name="Ensembl"/>
        </authorList>
    </citation>
    <scope>IDENTIFICATION</scope>
</reference>
<evidence type="ECO:0000256" key="1">
    <source>
        <dbReference type="ARBA" id="ARBA00004651"/>
    </source>
</evidence>
<dbReference type="PANTHER" id="PTHR24235">
    <property type="entry name" value="NEUROPEPTIDE Y RECEPTOR"/>
    <property type="match status" value="1"/>
</dbReference>
<dbReference type="PRINTS" id="PR01015">
    <property type="entry name" value="NRPEPTIDEY4R"/>
</dbReference>